<dbReference type="Proteomes" id="UP000285258">
    <property type="component" value="Unassembled WGS sequence"/>
</dbReference>
<evidence type="ECO:0000256" key="4">
    <source>
        <dbReference type="ARBA" id="ARBA00022898"/>
    </source>
</evidence>
<keyword evidence="3 8" id="KW-0808">Transferase</keyword>
<dbReference type="PANTHER" id="PTHR32328">
    <property type="entry name" value="L-SERYL-TRNA(SEC) SELENIUM TRANSFERASE"/>
    <property type="match status" value="1"/>
</dbReference>
<dbReference type="GO" id="GO:0005737">
    <property type="term" value="C:cytoplasm"/>
    <property type="evidence" value="ECO:0007669"/>
    <property type="project" value="UniProtKB-SubCell"/>
</dbReference>
<dbReference type="GO" id="GO:0004125">
    <property type="term" value="F:L-seryl-tRNA(Sec) selenium transferase activity"/>
    <property type="evidence" value="ECO:0007669"/>
    <property type="project" value="UniProtKB-UniRule"/>
</dbReference>
<proteinExistence type="inferred from homology"/>
<gene>
    <name evidence="8" type="primary">selA</name>
    <name evidence="12" type="ORF">DMP12_13080</name>
</gene>
<dbReference type="Gene3D" id="3.90.1150.180">
    <property type="match status" value="1"/>
</dbReference>
<dbReference type="InterPro" id="IPR025862">
    <property type="entry name" value="SelA_trans_N_dom"/>
</dbReference>
<dbReference type="InterPro" id="IPR015421">
    <property type="entry name" value="PyrdxlP-dep_Trfase_major"/>
</dbReference>
<dbReference type="SUPFAM" id="SSF53383">
    <property type="entry name" value="PLP-dependent transferases"/>
    <property type="match status" value="1"/>
</dbReference>
<dbReference type="Pfam" id="PF12390">
    <property type="entry name" value="Se-cys_synth_N"/>
    <property type="match status" value="1"/>
</dbReference>
<keyword evidence="5 8" id="KW-0648">Protein biosynthesis</keyword>
<evidence type="ECO:0000256" key="6">
    <source>
        <dbReference type="ARBA" id="ARBA00023266"/>
    </source>
</evidence>
<dbReference type="RefSeq" id="WP_096226597.1">
    <property type="nucleotide sequence ID" value="NZ_CP168029.1"/>
</dbReference>
<evidence type="ECO:0000256" key="7">
    <source>
        <dbReference type="ARBA" id="ARBA00044507"/>
    </source>
</evidence>
<protein>
    <recommendedName>
        <fullName evidence="8">L-seryl-tRNA(Sec) selenium transferase</fullName>
        <ecNumber evidence="8">2.9.1.1</ecNumber>
    </recommendedName>
    <alternativeName>
        <fullName evidence="8">Selenocysteine synthase</fullName>
        <shortName evidence="8">Sec synthase</shortName>
    </alternativeName>
    <alternativeName>
        <fullName evidence="8">Selenocysteinyl-tRNA(Sec) synthase</fullName>
    </alternativeName>
</protein>
<evidence type="ECO:0000256" key="8">
    <source>
        <dbReference type="HAMAP-Rule" id="MF_00423"/>
    </source>
</evidence>
<comment type="subcellular location">
    <subcellularLocation>
        <location evidence="8">Cytoplasm</location>
    </subcellularLocation>
</comment>
<dbReference type="GO" id="GO:0001717">
    <property type="term" value="P:conversion of seryl-tRNAsec to selenocys-tRNAsec"/>
    <property type="evidence" value="ECO:0007669"/>
    <property type="project" value="UniProtKB-UniRule"/>
</dbReference>
<dbReference type="InterPro" id="IPR018319">
    <property type="entry name" value="SelA-like"/>
</dbReference>
<dbReference type="AlphaFoldDB" id="A0A423UHF7"/>
<dbReference type="NCBIfam" id="TIGR00474">
    <property type="entry name" value="selA"/>
    <property type="match status" value="1"/>
</dbReference>
<evidence type="ECO:0000256" key="9">
    <source>
        <dbReference type="PIRSR" id="PIRSR618319-50"/>
    </source>
</evidence>
<evidence type="ECO:0000256" key="2">
    <source>
        <dbReference type="ARBA" id="ARBA00022490"/>
    </source>
</evidence>
<sequence>MAPTPARDLLRSLPPVEEVLRSPQVSALAPLLPHDILADCVRDAVDAVRSAILAGSREPVDGAALADDACARALACLRPSLRRVVNATGVVVHTNLGRSPLADEAVHAVTEAARGYSTLEYDTDAMARGSRHDHVEGLLCALTGAEAAIAVNNNAAAVVMVLAEFAQGREAVVSRGELVEIGGSFRIPDIMAFSRARMVEVGATNKTHAADYERALTPDTAMLLKVHPSNYRIVGFSEQVGMREMRALADAENERRRAAGVEDEVLVYEDQGSGAFINLACFGAYAEPTVAESLRGGCDLVSFSGDKLLGGPQAGIVVGSKQLIDRLKKNPLARAMRLDKMTLAALEATLRLYLDPERALTAIPTLRMLSEPDGAVRVRAERLADALRRAVPAGCARIEVVPEVARAGGGALPLCDIPTFAASISFERGDAQECEAFLVSKRAVPVIGRIKREAVLLDARTIGEDDIAEIAEAVRAYFEGPGAAAASAGIAEGAAEGSPAPAAPAAGRSAGAGA</sequence>
<comment type="catalytic activity">
    <reaction evidence="8">
        <text>L-seryl-tRNA(Sec) + selenophosphate + H(+) = L-selenocysteinyl-tRNA(Sec) + phosphate</text>
        <dbReference type="Rhea" id="RHEA:22728"/>
        <dbReference type="Rhea" id="RHEA-COMP:9742"/>
        <dbReference type="Rhea" id="RHEA-COMP:9743"/>
        <dbReference type="ChEBI" id="CHEBI:15378"/>
        <dbReference type="ChEBI" id="CHEBI:16144"/>
        <dbReference type="ChEBI" id="CHEBI:43474"/>
        <dbReference type="ChEBI" id="CHEBI:78533"/>
        <dbReference type="ChEBI" id="CHEBI:78573"/>
        <dbReference type="EC" id="2.9.1.1"/>
    </reaction>
</comment>
<dbReference type="EC" id="2.9.1.1" evidence="8"/>
<accession>A0A423UHF7</accession>
<comment type="cofactor">
    <cofactor evidence="1 8 9">
        <name>pyridoxal 5'-phosphate</name>
        <dbReference type="ChEBI" id="CHEBI:597326"/>
    </cofactor>
</comment>
<evidence type="ECO:0000256" key="3">
    <source>
        <dbReference type="ARBA" id="ARBA00022679"/>
    </source>
</evidence>
<evidence type="ECO:0000259" key="11">
    <source>
        <dbReference type="Pfam" id="PF12390"/>
    </source>
</evidence>
<dbReference type="GO" id="GO:0001514">
    <property type="term" value="P:selenocysteine incorporation"/>
    <property type="evidence" value="ECO:0007669"/>
    <property type="project" value="UniProtKB-UniRule"/>
</dbReference>
<reference evidence="13" key="1">
    <citation type="submission" date="2018-05" db="EMBL/GenBank/DDBJ databases">
        <title>Genome Sequencing of selected type strains of the family Eggerthellaceae.</title>
        <authorList>
            <person name="Danylec N."/>
            <person name="Stoll D.A."/>
            <person name="Doetsch A."/>
            <person name="Huch M."/>
        </authorList>
    </citation>
    <scope>NUCLEOTIDE SEQUENCE [LARGE SCALE GENOMIC DNA]</scope>
    <source>
        <strain evidence="13">DSM 27213</strain>
    </source>
</reference>
<evidence type="ECO:0000256" key="10">
    <source>
        <dbReference type="SAM" id="MobiDB-lite"/>
    </source>
</evidence>
<comment type="similarity">
    <text evidence="7 8">Belongs to the SelA family.</text>
</comment>
<evidence type="ECO:0000256" key="1">
    <source>
        <dbReference type="ARBA" id="ARBA00001933"/>
    </source>
</evidence>
<comment type="pathway">
    <text evidence="8">Aminoacyl-tRNA biosynthesis; selenocysteinyl-tRNA(Sec) biosynthesis; selenocysteinyl-tRNA(Sec) from L-seryl-tRNA(Sec) (bacterial route): step 1/1.</text>
</comment>
<name>A0A423UHF7_9ACTN</name>
<dbReference type="PANTHER" id="PTHR32328:SF0">
    <property type="entry name" value="L-SERYL-TRNA(SEC) SELENIUM TRANSFERASE"/>
    <property type="match status" value="1"/>
</dbReference>
<comment type="caution">
    <text evidence="12">The sequence shown here is derived from an EMBL/GenBank/DDBJ whole genome shotgun (WGS) entry which is preliminary data.</text>
</comment>
<comment type="function">
    <text evidence="8">Converts seryl-tRNA(Sec) to selenocysteinyl-tRNA(Sec) required for selenoprotein biosynthesis.</text>
</comment>
<evidence type="ECO:0000256" key="5">
    <source>
        <dbReference type="ARBA" id="ARBA00022917"/>
    </source>
</evidence>
<dbReference type="Gene3D" id="3.40.640.10">
    <property type="entry name" value="Type I PLP-dependent aspartate aminotransferase-like (Major domain)"/>
    <property type="match status" value="1"/>
</dbReference>
<evidence type="ECO:0000313" key="13">
    <source>
        <dbReference type="Proteomes" id="UP000285258"/>
    </source>
</evidence>
<feature type="region of interest" description="Disordered" evidence="10">
    <location>
        <begin position="494"/>
        <end position="514"/>
    </location>
</feature>
<dbReference type="InterPro" id="IPR004534">
    <property type="entry name" value="SelA_trans"/>
</dbReference>
<dbReference type="InterPro" id="IPR015424">
    <property type="entry name" value="PyrdxlP-dep_Trfase"/>
</dbReference>
<organism evidence="12 13">
    <name type="scientific">Gordonibacter urolithinfaciens</name>
    <dbReference type="NCBI Taxonomy" id="1335613"/>
    <lineage>
        <taxon>Bacteria</taxon>
        <taxon>Bacillati</taxon>
        <taxon>Actinomycetota</taxon>
        <taxon>Coriobacteriia</taxon>
        <taxon>Eggerthellales</taxon>
        <taxon>Eggerthellaceae</taxon>
        <taxon>Gordonibacter</taxon>
    </lineage>
</organism>
<dbReference type="Pfam" id="PF03841">
    <property type="entry name" value="SelA"/>
    <property type="match status" value="1"/>
</dbReference>
<dbReference type="HAMAP" id="MF_00423">
    <property type="entry name" value="SelA"/>
    <property type="match status" value="1"/>
</dbReference>
<feature type="modified residue" description="N6-(pyridoxal phosphate)lysine" evidence="8 9">
    <location>
        <position position="307"/>
    </location>
</feature>
<evidence type="ECO:0000313" key="12">
    <source>
        <dbReference type="EMBL" id="ROT88212.1"/>
    </source>
</evidence>
<keyword evidence="2 8" id="KW-0963">Cytoplasm</keyword>
<dbReference type="UniPathway" id="UPA00906">
    <property type="reaction ID" value="UER00896"/>
</dbReference>
<keyword evidence="6 8" id="KW-0711">Selenium</keyword>
<dbReference type="EMBL" id="QIBW01000021">
    <property type="protein sequence ID" value="ROT88212.1"/>
    <property type="molecule type" value="Genomic_DNA"/>
</dbReference>
<feature type="domain" description="L-seryl-tRNA selenium transferase N-terminal" evidence="11">
    <location>
        <begin position="10"/>
        <end position="49"/>
    </location>
</feature>
<keyword evidence="4 8" id="KW-0663">Pyridoxal phosphate</keyword>